<sequence length="355" mass="39693">MAIFSLIMIDSHLPSRICQARAKIREMASRFDESHGSGRSGARTGSERTEMGSWLDRFAPLAEPFKPGHKKSFELLWLVEELAAGLPRTTLRAVVWWGVIVPVLKKAGPGQVWVELPPVAWASAEKPALGYNHLFLPPPASRTFKLLGTGMVGSSWAEGDPGQHFPVFDLPAEKRILIPAVSFSESMTGKTGAGVLYYLVEDERLSFEPCPVVKWYFPFRPAMCRKTWDRVSSWKIEPILSVSAEEFQTRLEAYFLLLAAVFSGWARAGWQGLVRRKRAGNFSPELDTEISFLATEIGRLQHGLFHLSLSRFIPGGCYSRKVEKLCLKGLHLASRAWRHWPAPGRAKNLFTGEGT</sequence>
<evidence type="ECO:0000256" key="1">
    <source>
        <dbReference type="SAM" id="MobiDB-lite"/>
    </source>
</evidence>
<comment type="caution">
    <text evidence="2">The sequence shown here is derived from an EMBL/GenBank/DDBJ whole genome shotgun (WGS) entry which is preliminary data.</text>
</comment>
<name>A0A3E2BM75_9BACT</name>
<protein>
    <submittedName>
        <fullName evidence="2">Uncharacterized protein</fullName>
    </submittedName>
</protein>
<accession>A0A3E2BM75</accession>
<evidence type="ECO:0000313" key="2">
    <source>
        <dbReference type="EMBL" id="RFT15804.1"/>
    </source>
</evidence>
<gene>
    <name evidence="2" type="ORF">OP8BY_2202</name>
</gene>
<organism evidence="2 3">
    <name type="scientific">Candidatus Saccharicenans subterraneus</name>
    <dbReference type="NCBI Taxonomy" id="2508984"/>
    <lineage>
        <taxon>Bacteria</taxon>
        <taxon>Candidatus Aminicenantota</taxon>
        <taxon>Candidatus Aminicenantia</taxon>
        <taxon>Candidatus Aminicenantales</taxon>
        <taxon>Candidatus Saccharicenantaceae</taxon>
        <taxon>Candidatus Saccharicenans</taxon>
    </lineage>
</organism>
<proteinExistence type="predicted"/>
<evidence type="ECO:0000313" key="3">
    <source>
        <dbReference type="Proteomes" id="UP000257323"/>
    </source>
</evidence>
<feature type="region of interest" description="Disordered" evidence="1">
    <location>
        <begin position="29"/>
        <end position="48"/>
    </location>
</feature>
<dbReference type="AlphaFoldDB" id="A0A3E2BM75"/>
<dbReference type="EMBL" id="QUAH01000006">
    <property type="protein sequence ID" value="RFT15804.1"/>
    <property type="molecule type" value="Genomic_DNA"/>
</dbReference>
<dbReference type="Proteomes" id="UP000257323">
    <property type="component" value="Unassembled WGS sequence"/>
</dbReference>
<reference evidence="2 3" key="1">
    <citation type="submission" date="2018-08" db="EMBL/GenBank/DDBJ databases">
        <title>Genome analysis of the thermophilic bacterium of the candidate phylum Aminicenantes from deep subsurface aquifer revealed its physiology and ecological role.</title>
        <authorList>
            <person name="Kadnikov V.V."/>
            <person name="Mardanov A.V."/>
            <person name="Beletsky A.V."/>
            <person name="Karnachuk O.V."/>
            <person name="Ravin N.V."/>
        </authorList>
    </citation>
    <scope>NUCLEOTIDE SEQUENCE [LARGE SCALE GENOMIC DNA]</scope>
    <source>
        <strain evidence="2">BY38</strain>
    </source>
</reference>